<dbReference type="AlphaFoldDB" id="A9GI32"/>
<reference evidence="1 2" key="1">
    <citation type="journal article" date="2007" name="Nat. Biotechnol.">
        <title>Complete genome sequence of the myxobacterium Sorangium cellulosum.</title>
        <authorList>
            <person name="Schneiker S."/>
            <person name="Perlova O."/>
            <person name="Kaiser O."/>
            <person name="Gerth K."/>
            <person name="Alici A."/>
            <person name="Altmeyer M.O."/>
            <person name="Bartels D."/>
            <person name="Bekel T."/>
            <person name="Beyer S."/>
            <person name="Bode E."/>
            <person name="Bode H.B."/>
            <person name="Bolten C.J."/>
            <person name="Choudhuri J.V."/>
            <person name="Doss S."/>
            <person name="Elnakady Y.A."/>
            <person name="Frank B."/>
            <person name="Gaigalat L."/>
            <person name="Goesmann A."/>
            <person name="Groeger C."/>
            <person name="Gross F."/>
            <person name="Jelsbak L."/>
            <person name="Jelsbak L."/>
            <person name="Kalinowski J."/>
            <person name="Kegler C."/>
            <person name="Knauber T."/>
            <person name="Konietzny S."/>
            <person name="Kopp M."/>
            <person name="Krause L."/>
            <person name="Krug D."/>
            <person name="Linke B."/>
            <person name="Mahmud T."/>
            <person name="Martinez-Arias R."/>
            <person name="McHardy A.C."/>
            <person name="Merai M."/>
            <person name="Meyer F."/>
            <person name="Mormann S."/>
            <person name="Munoz-Dorado J."/>
            <person name="Perez J."/>
            <person name="Pradella S."/>
            <person name="Rachid S."/>
            <person name="Raddatz G."/>
            <person name="Rosenau F."/>
            <person name="Rueckert C."/>
            <person name="Sasse F."/>
            <person name="Scharfe M."/>
            <person name="Schuster S.C."/>
            <person name="Suen G."/>
            <person name="Treuner-Lange A."/>
            <person name="Velicer G.J."/>
            <person name="Vorholter F.-J."/>
            <person name="Weissman K.J."/>
            <person name="Welch R.D."/>
            <person name="Wenzel S.C."/>
            <person name="Whitworth D.E."/>
            <person name="Wilhelm S."/>
            <person name="Wittmann C."/>
            <person name="Bloecker H."/>
            <person name="Puehler A."/>
            <person name="Mueller R."/>
        </authorList>
    </citation>
    <scope>NUCLEOTIDE SEQUENCE [LARGE SCALE GENOMIC DNA]</scope>
    <source>
        <strain evidence="2">So ce56</strain>
    </source>
</reference>
<dbReference type="Proteomes" id="UP000002139">
    <property type="component" value="Chromosome"/>
</dbReference>
<dbReference type="EMBL" id="AM746676">
    <property type="protein sequence ID" value="CAN93210.1"/>
    <property type="molecule type" value="Genomic_DNA"/>
</dbReference>
<gene>
    <name evidence="1" type="ordered locus">sce3051</name>
</gene>
<dbReference type="STRING" id="448385.sce3051"/>
<dbReference type="PROSITE" id="PS51257">
    <property type="entry name" value="PROKAR_LIPOPROTEIN"/>
    <property type="match status" value="1"/>
</dbReference>
<evidence type="ECO:0000313" key="1">
    <source>
        <dbReference type="EMBL" id="CAN93210.1"/>
    </source>
</evidence>
<keyword evidence="2" id="KW-1185">Reference proteome</keyword>
<evidence type="ECO:0000313" key="2">
    <source>
        <dbReference type="Proteomes" id="UP000002139"/>
    </source>
</evidence>
<sequence length="258" mass="27263">MNTRWFERVLWALTMTLSAGCAAEALSEEEQSEVVGEAEEAISVFSFSRSATNNATVNTANFNLNINPNRRVMIGTTGIVGASSSGDTFLRLFDLSSGSPVQVASANDGPSGSISAQIRYTTSSTGWPFQIRAGCDGFSSCSGTVAIAHGKGTFSYSRSSTNYATTNYVDQAYFFNAGETISFGTCAAVLYGASRSGMSYIRLFDRNGVQVAVDSAEIIGCSEMPKTTHVAALSDYYTFRAGCVGNTSCTATVAVYAE</sequence>
<protein>
    <submittedName>
        <fullName evidence="1">Secreted protein</fullName>
    </submittedName>
</protein>
<proteinExistence type="predicted"/>
<dbReference type="HOGENOM" id="CLU_1077284_0_0_7"/>
<accession>A9GI32</accession>
<name>A9GI32_SORC5</name>
<organism evidence="1 2">
    <name type="scientific">Sorangium cellulosum (strain So ce56)</name>
    <name type="common">Polyangium cellulosum (strain So ce56)</name>
    <dbReference type="NCBI Taxonomy" id="448385"/>
    <lineage>
        <taxon>Bacteria</taxon>
        <taxon>Pseudomonadati</taxon>
        <taxon>Myxococcota</taxon>
        <taxon>Polyangia</taxon>
        <taxon>Polyangiales</taxon>
        <taxon>Polyangiaceae</taxon>
        <taxon>Sorangium</taxon>
    </lineage>
</organism>
<dbReference type="KEGG" id="scl:sce3051"/>
<dbReference type="eggNOG" id="COG3591">
    <property type="taxonomic scope" value="Bacteria"/>
</dbReference>